<dbReference type="PRINTS" id="PR00608">
    <property type="entry name" value="CYTCHROMECII"/>
</dbReference>
<accession>A0A6S6SLE8</accession>
<dbReference type="InterPro" id="IPR012127">
    <property type="entry name" value="Cyt_c_prime"/>
</dbReference>
<evidence type="ECO:0000256" key="2">
    <source>
        <dbReference type="ARBA" id="ARBA00022617"/>
    </source>
</evidence>
<evidence type="ECO:0000256" key="8">
    <source>
        <dbReference type="SAM" id="SignalP"/>
    </source>
</evidence>
<dbReference type="GO" id="GO:0022900">
    <property type="term" value="P:electron transport chain"/>
    <property type="evidence" value="ECO:0007669"/>
    <property type="project" value="InterPro"/>
</dbReference>
<dbReference type="Pfam" id="PF01322">
    <property type="entry name" value="Cytochrom_C_2"/>
    <property type="match status" value="1"/>
</dbReference>
<name>A0A6S6SLE8_9GAMM</name>
<dbReference type="EMBL" id="CACVAY010000027">
    <property type="protein sequence ID" value="CAA6805621.1"/>
    <property type="molecule type" value="Genomic_DNA"/>
</dbReference>
<dbReference type="PROSITE" id="PS51009">
    <property type="entry name" value="CYTCII"/>
    <property type="match status" value="1"/>
</dbReference>
<dbReference type="GO" id="GO:0005506">
    <property type="term" value="F:iron ion binding"/>
    <property type="evidence" value="ECO:0007669"/>
    <property type="project" value="InterPro"/>
</dbReference>
<dbReference type="InterPro" id="IPR010980">
    <property type="entry name" value="Cyt_c/b562"/>
</dbReference>
<sequence>MKLSRTLLTIALTSVFALTATAHADREDKSPEGQAAKYRHSTFTMIRYHFGPMGEMIKGKSDYDKDTFAKNADALATLAALTENGFEVDGITKGSRAKKDIWENKDKFDAGMKVFVENTAALATAAKSGDMASIKPVFAKVADNCKQCHKSYRAKKD</sequence>
<evidence type="ECO:0000256" key="4">
    <source>
        <dbReference type="ARBA" id="ARBA00022982"/>
    </source>
</evidence>
<dbReference type="AlphaFoldDB" id="A0A6S6SLE8"/>
<evidence type="ECO:0000256" key="3">
    <source>
        <dbReference type="ARBA" id="ARBA00022723"/>
    </source>
</evidence>
<reference evidence="9" key="1">
    <citation type="submission" date="2020-01" db="EMBL/GenBank/DDBJ databases">
        <authorList>
            <person name="Meier V. D."/>
            <person name="Meier V D."/>
        </authorList>
    </citation>
    <scope>NUCLEOTIDE SEQUENCE</scope>
    <source>
        <strain evidence="9">HLG_WM_MAG_07</strain>
    </source>
</reference>
<keyword evidence="4" id="KW-0249">Electron transport</keyword>
<keyword evidence="5 6" id="KW-0408">Iron</keyword>
<evidence type="ECO:0000313" key="9">
    <source>
        <dbReference type="EMBL" id="CAA6805621.1"/>
    </source>
</evidence>
<evidence type="ECO:0000256" key="7">
    <source>
        <dbReference type="PIRSR" id="PIRSR000027-2"/>
    </source>
</evidence>
<evidence type="ECO:0000256" key="1">
    <source>
        <dbReference type="ARBA" id="ARBA00022448"/>
    </source>
</evidence>
<organism evidence="9">
    <name type="scientific">uncultured Thiotrichaceae bacterium</name>
    <dbReference type="NCBI Taxonomy" id="298394"/>
    <lineage>
        <taxon>Bacteria</taxon>
        <taxon>Pseudomonadati</taxon>
        <taxon>Pseudomonadota</taxon>
        <taxon>Gammaproteobacteria</taxon>
        <taxon>Thiotrichales</taxon>
        <taxon>Thiotrichaceae</taxon>
        <taxon>environmental samples</taxon>
    </lineage>
</organism>
<dbReference type="SUPFAM" id="SSF47175">
    <property type="entry name" value="Cytochromes"/>
    <property type="match status" value="1"/>
</dbReference>
<dbReference type="GO" id="GO:0042597">
    <property type="term" value="C:periplasmic space"/>
    <property type="evidence" value="ECO:0007669"/>
    <property type="project" value="InterPro"/>
</dbReference>
<keyword evidence="3 6" id="KW-0479">Metal-binding</keyword>
<feature type="chain" id="PRO_5027828446" evidence="8">
    <location>
        <begin position="25"/>
        <end position="157"/>
    </location>
</feature>
<keyword evidence="2 7" id="KW-0349">Heme</keyword>
<feature type="signal peptide" evidence="8">
    <location>
        <begin position="1"/>
        <end position="24"/>
    </location>
</feature>
<dbReference type="InterPro" id="IPR002321">
    <property type="entry name" value="Cyt_c_II"/>
</dbReference>
<evidence type="ECO:0000256" key="5">
    <source>
        <dbReference type="ARBA" id="ARBA00023004"/>
    </source>
</evidence>
<feature type="binding site" description="axial binding residue" evidence="6">
    <location>
        <position position="149"/>
    </location>
    <ligand>
        <name>heme c</name>
        <dbReference type="ChEBI" id="CHEBI:61717"/>
    </ligand>
    <ligandPart>
        <name>Fe</name>
        <dbReference type="ChEBI" id="CHEBI:18248"/>
    </ligandPart>
</feature>
<evidence type="ECO:0000256" key="6">
    <source>
        <dbReference type="PIRSR" id="PIRSR000027-1"/>
    </source>
</evidence>
<dbReference type="GO" id="GO:0009055">
    <property type="term" value="F:electron transfer activity"/>
    <property type="evidence" value="ECO:0007669"/>
    <property type="project" value="InterPro"/>
</dbReference>
<keyword evidence="8" id="KW-0732">Signal</keyword>
<feature type="binding site" description="covalent" evidence="7">
    <location>
        <position position="148"/>
    </location>
    <ligand>
        <name>heme c</name>
        <dbReference type="ChEBI" id="CHEBI:61717"/>
    </ligand>
</feature>
<dbReference type="PIRSF" id="PIRSF000027">
    <property type="entry name" value="Cytc_c_prime"/>
    <property type="match status" value="1"/>
</dbReference>
<keyword evidence="1" id="KW-0813">Transport</keyword>
<proteinExistence type="predicted"/>
<dbReference type="InterPro" id="IPR015984">
    <property type="entry name" value="Cyt_c_prime_subgr"/>
</dbReference>
<dbReference type="GO" id="GO:0020037">
    <property type="term" value="F:heme binding"/>
    <property type="evidence" value="ECO:0007669"/>
    <property type="project" value="InterPro"/>
</dbReference>
<feature type="binding site" description="covalent" evidence="7">
    <location>
        <position position="145"/>
    </location>
    <ligand>
        <name>heme c</name>
        <dbReference type="ChEBI" id="CHEBI:61717"/>
    </ligand>
</feature>
<dbReference type="Gene3D" id="1.20.120.10">
    <property type="entry name" value="Cytochrome c/b562"/>
    <property type="match status" value="1"/>
</dbReference>
<protein>
    <submittedName>
        <fullName evidence="9">Cytochrome c556</fullName>
    </submittedName>
</protein>
<gene>
    <name evidence="9" type="ORF">HELGO_WM11935</name>
</gene>
<comment type="PTM">
    <text evidence="7">Binds 1 heme group per subunit.</text>
</comment>